<dbReference type="AlphaFoldDB" id="A0AAE0ZTV8"/>
<reference evidence="1" key="1">
    <citation type="journal article" date="2023" name="G3 (Bethesda)">
        <title>A reference genome for the long-term kleptoplast-retaining sea slug Elysia crispata morphotype clarki.</title>
        <authorList>
            <person name="Eastman K.E."/>
            <person name="Pendleton A.L."/>
            <person name="Shaikh M.A."/>
            <person name="Suttiyut T."/>
            <person name="Ogas R."/>
            <person name="Tomko P."/>
            <person name="Gavelis G."/>
            <person name="Widhalm J.R."/>
            <person name="Wisecaver J.H."/>
        </authorList>
    </citation>
    <scope>NUCLEOTIDE SEQUENCE</scope>
    <source>
        <strain evidence="1">ECLA1</strain>
    </source>
</reference>
<proteinExistence type="predicted"/>
<organism evidence="1 2">
    <name type="scientific">Elysia crispata</name>
    <name type="common">lettuce slug</name>
    <dbReference type="NCBI Taxonomy" id="231223"/>
    <lineage>
        <taxon>Eukaryota</taxon>
        <taxon>Metazoa</taxon>
        <taxon>Spiralia</taxon>
        <taxon>Lophotrochozoa</taxon>
        <taxon>Mollusca</taxon>
        <taxon>Gastropoda</taxon>
        <taxon>Heterobranchia</taxon>
        <taxon>Euthyneura</taxon>
        <taxon>Panpulmonata</taxon>
        <taxon>Sacoglossa</taxon>
        <taxon>Placobranchoidea</taxon>
        <taxon>Plakobranchidae</taxon>
        <taxon>Elysia</taxon>
    </lineage>
</organism>
<dbReference type="EMBL" id="JAWDGP010003344">
    <property type="protein sequence ID" value="KAK3775297.1"/>
    <property type="molecule type" value="Genomic_DNA"/>
</dbReference>
<protein>
    <submittedName>
        <fullName evidence="1">Uncharacterized protein</fullName>
    </submittedName>
</protein>
<comment type="caution">
    <text evidence="1">The sequence shown here is derived from an EMBL/GenBank/DDBJ whole genome shotgun (WGS) entry which is preliminary data.</text>
</comment>
<keyword evidence="2" id="KW-1185">Reference proteome</keyword>
<gene>
    <name evidence="1" type="ORF">RRG08_030966</name>
</gene>
<evidence type="ECO:0000313" key="2">
    <source>
        <dbReference type="Proteomes" id="UP001283361"/>
    </source>
</evidence>
<accession>A0AAE0ZTV8</accession>
<sequence>MDATNFKCWKDHSNRATINKGSYKLSNMAVVQFRRGARLLFYKKAHGSNSSFLIADFLKKKSDISVLPEDRSTPRGIPALKKDSTVKILCPLMPRSRALFWEQLPQIMKLLILSILFKS</sequence>
<evidence type="ECO:0000313" key="1">
    <source>
        <dbReference type="EMBL" id="KAK3775297.1"/>
    </source>
</evidence>
<dbReference type="Proteomes" id="UP001283361">
    <property type="component" value="Unassembled WGS sequence"/>
</dbReference>
<name>A0AAE0ZTV8_9GAST</name>